<dbReference type="OrthoDB" id="331948at2759"/>
<keyword evidence="4 8" id="KW-1133">Transmembrane helix</keyword>
<proteinExistence type="inferred from homology"/>
<dbReference type="GO" id="GO:0006612">
    <property type="term" value="P:protein targeting to membrane"/>
    <property type="evidence" value="ECO:0007669"/>
    <property type="project" value="TreeGrafter"/>
</dbReference>
<feature type="region of interest" description="Disordered" evidence="9">
    <location>
        <begin position="1"/>
        <end position="39"/>
    </location>
</feature>
<name>A0A078AUG0_STYLE</name>
<dbReference type="GO" id="GO:0005794">
    <property type="term" value="C:Golgi apparatus"/>
    <property type="evidence" value="ECO:0007669"/>
    <property type="project" value="TreeGrafter"/>
</dbReference>
<keyword evidence="5 8" id="KW-0472">Membrane</keyword>
<keyword evidence="6 8" id="KW-0012">Acyltransferase</keyword>
<evidence type="ECO:0000313" key="11">
    <source>
        <dbReference type="EMBL" id="CDW85651.1"/>
    </source>
</evidence>
<feature type="domain" description="Palmitoyltransferase DHHC" evidence="10">
    <location>
        <begin position="478"/>
        <end position="574"/>
    </location>
</feature>
<dbReference type="InterPro" id="IPR036770">
    <property type="entry name" value="Ankyrin_rpt-contain_sf"/>
</dbReference>
<dbReference type="Proteomes" id="UP000039865">
    <property type="component" value="Unassembled WGS sequence"/>
</dbReference>
<evidence type="ECO:0000256" key="6">
    <source>
        <dbReference type="ARBA" id="ARBA00023315"/>
    </source>
</evidence>
<dbReference type="Gene3D" id="1.25.40.20">
    <property type="entry name" value="Ankyrin repeat-containing domain"/>
    <property type="match status" value="1"/>
</dbReference>
<evidence type="ECO:0000256" key="5">
    <source>
        <dbReference type="ARBA" id="ARBA00023136"/>
    </source>
</evidence>
<evidence type="ECO:0000256" key="7">
    <source>
        <dbReference type="ARBA" id="ARBA00038298"/>
    </source>
</evidence>
<evidence type="ECO:0000313" key="12">
    <source>
        <dbReference type="Proteomes" id="UP000039865"/>
    </source>
</evidence>
<evidence type="ECO:0000256" key="3">
    <source>
        <dbReference type="ARBA" id="ARBA00022692"/>
    </source>
</evidence>
<dbReference type="SUPFAM" id="SSF48403">
    <property type="entry name" value="Ankyrin repeat"/>
    <property type="match status" value="1"/>
</dbReference>
<comment type="catalytic activity">
    <reaction evidence="8">
        <text>L-cysteinyl-[protein] + hexadecanoyl-CoA = S-hexadecanoyl-L-cysteinyl-[protein] + CoA</text>
        <dbReference type="Rhea" id="RHEA:36683"/>
        <dbReference type="Rhea" id="RHEA-COMP:10131"/>
        <dbReference type="Rhea" id="RHEA-COMP:11032"/>
        <dbReference type="ChEBI" id="CHEBI:29950"/>
        <dbReference type="ChEBI" id="CHEBI:57287"/>
        <dbReference type="ChEBI" id="CHEBI:57379"/>
        <dbReference type="ChEBI" id="CHEBI:74151"/>
        <dbReference type="EC" id="2.3.1.225"/>
    </reaction>
</comment>
<dbReference type="InterPro" id="IPR002110">
    <property type="entry name" value="Ankyrin_rpt"/>
</dbReference>
<protein>
    <recommendedName>
        <fullName evidence="8">Palmitoyltransferase</fullName>
        <ecNumber evidence="8">2.3.1.225</ecNumber>
    </recommendedName>
</protein>
<feature type="transmembrane region" description="Helical" evidence="8">
    <location>
        <begin position="564"/>
        <end position="583"/>
    </location>
</feature>
<dbReference type="GO" id="GO:0016020">
    <property type="term" value="C:membrane"/>
    <property type="evidence" value="ECO:0007669"/>
    <property type="project" value="UniProtKB-SubCell"/>
</dbReference>
<dbReference type="InParanoid" id="A0A078AUG0"/>
<sequence>MNKENNISTAAEKHRNQSNSNLQEDQAGSIPGQNLIKPETYEDLENERLIFRAGLKKTFMERFQNSELESHYRQSMIGSVIMSLAQPAQSNVGDIQDLRNSQFYRKTGNSQNFLRKYTRGKSTVSGRNIIEIVQSNTINTPEQLRSEEYDKEIKIGPTGIHITEQEDEDDDGDSSDKRIVIKAIRDDNLRMLMSFNYNLEELTSLRFERELNILQTACFYNALTIITWLRDFYKNDEDFMQEIVDYRDPMAGNQAIHLAVVNGNKTVLDILVNDFKASPHAVTGKGLTVIHCAAQNDKGLFSIHYFKRHYGIEIDRKDSFQCTPLHFAVLNRNCYLMVPPEIQWYYLNNLNILSGQDKDGFTPMMVLQEREDEIEPDQYRSLQTILVQKDRIFMLATLIFNFISFFIFLGYYQKFITQQDFEAGEYAYLSLGVVGIISFIFSAFSFMASSCLNPGYVKQKFDLLELLEVANDKDIDLENFCFYCCIIKSTRTFHCHYCKACVEKFDHHCVYINNCLGYRNHKYFMVFLISILIYFLCSFVTCLLEFIIDDDQTEGTYLILDLTARGYIIIINSIQMFPLMYQVREQFRKLLRVEVKEYSSETLPAETNNNLSQNGDEIKNQLNLQSSKTSVLTNQKNSNQMEFQLKQSLLLEESDPQVKRGLRFNISQLFNYNKPTQEQLREFLFSDSDRFSTFMMKHKYSQKNRKSTKRVEGGKVETATQQSSCKIIHEIEEYLDTDEHPKKINASNPVVQ</sequence>
<comment type="similarity">
    <text evidence="7">Belongs to the DHHC palmitoyltransferase family. PFA5 subfamily.</text>
</comment>
<dbReference type="Pfam" id="PF12796">
    <property type="entry name" value="Ank_2"/>
    <property type="match status" value="1"/>
</dbReference>
<dbReference type="AlphaFoldDB" id="A0A078AUG0"/>
<feature type="transmembrane region" description="Helical" evidence="8">
    <location>
        <begin position="427"/>
        <end position="448"/>
    </location>
</feature>
<feature type="compositionally biased region" description="Polar residues" evidence="9">
    <location>
        <begin position="17"/>
        <end position="26"/>
    </location>
</feature>
<reference evidence="11 12" key="1">
    <citation type="submission" date="2014-06" db="EMBL/GenBank/DDBJ databases">
        <authorList>
            <person name="Swart Estienne"/>
        </authorList>
    </citation>
    <scope>NUCLEOTIDE SEQUENCE [LARGE SCALE GENOMIC DNA]</scope>
    <source>
        <strain evidence="11 12">130c</strain>
    </source>
</reference>
<dbReference type="InterPro" id="IPR039859">
    <property type="entry name" value="PFA4/ZDH16/20/ERF2-like"/>
</dbReference>
<evidence type="ECO:0000256" key="9">
    <source>
        <dbReference type="SAM" id="MobiDB-lite"/>
    </source>
</evidence>
<feature type="transmembrane region" description="Helical" evidence="8">
    <location>
        <begin position="523"/>
        <end position="548"/>
    </location>
</feature>
<evidence type="ECO:0000259" key="10">
    <source>
        <dbReference type="Pfam" id="PF01529"/>
    </source>
</evidence>
<keyword evidence="2 8" id="KW-0808">Transferase</keyword>
<dbReference type="PANTHER" id="PTHR22883:SF23">
    <property type="entry name" value="PALMITOYLTRANSFERASE ZDHHC6"/>
    <property type="match status" value="1"/>
</dbReference>
<comment type="domain">
    <text evidence="8">The DHHC domain is required for palmitoyltransferase activity.</text>
</comment>
<dbReference type="GO" id="GO:0005783">
    <property type="term" value="C:endoplasmic reticulum"/>
    <property type="evidence" value="ECO:0007669"/>
    <property type="project" value="TreeGrafter"/>
</dbReference>
<organism evidence="11 12">
    <name type="scientific">Stylonychia lemnae</name>
    <name type="common">Ciliate</name>
    <dbReference type="NCBI Taxonomy" id="5949"/>
    <lineage>
        <taxon>Eukaryota</taxon>
        <taxon>Sar</taxon>
        <taxon>Alveolata</taxon>
        <taxon>Ciliophora</taxon>
        <taxon>Intramacronucleata</taxon>
        <taxon>Spirotrichea</taxon>
        <taxon>Stichotrichia</taxon>
        <taxon>Sporadotrichida</taxon>
        <taxon>Oxytrichidae</taxon>
        <taxon>Stylonychinae</taxon>
        <taxon>Stylonychia</taxon>
    </lineage>
</organism>
<evidence type="ECO:0000256" key="1">
    <source>
        <dbReference type="ARBA" id="ARBA00004141"/>
    </source>
</evidence>
<evidence type="ECO:0000256" key="4">
    <source>
        <dbReference type="ARBA" id="ARBA00022989"/>
    </source>
</evidence>
<dbReference type="EC" id="2.3.1.225" evidence="8"/>
<evidence type="ECO:0000256" key="8">
    <source>
        <dbReference type="RuleBase" id="RU079119"/>
    </source>
</evidence>
<dbReference type="PANTHER" id="PTHR22883">
    <property type="entry name" value="ZINC FINGER DHHC DOMAIN CONTAINING PROTEIN"/>
    <property type="match status" value="1"/>
</dbReference>
<dbReference type="Pfam" id="PF01529">
    <property type="entry name" value="DHHC"/>
    <property type="match status" value="1"/>
</dbReference>
<gene>
    <name evidence="11" type="primary">Contig2355.g2539</name>
    <name evidence="11" type="ORF">STYLEM_14733</name>
</gene>
<dbReference type="EMBL" id="CCKQ01013927">
    <property type="protein sequence ID" value="CDW85651.1"/>
    <property type="molecule type" value="Genomic_DNA"/>
</dbReference>
<dbReference type="InterPro" id="IPR001594">
    <property type="entry name" value="Palmitoyltrfase_DHHC"/>
</dbReference>
<keyword evidence="3 8" id="KW-0812">Transmembrane</keyword>
<dbReference type="PROSITE" id="PS50216">
    <property type="entry name" value="DHHC"/>
    <property type="match status" value="1"/>
</dbReference>
<dbReference type="GO" id="GO:0019706">
    <property type="term" value="F:protein-cysteine S-palmitoyltransferase activity"/>
    <property type="evidence" value="ECO:0007669"/>
    <property type="project" value="UniProtKB-EC"/>
</dbReference>
<evidence type="ECO:0000256" key="2">
    <source>
        <dbReference type="ARBA" id="ARBA00022679"/>
    </source>
</evidence>
<feature type="transmembrane region" description="Helical" evidence="8">
    <location>
        <begin position="392"/>
        <end position="412"/>
    </location>
</feature>
<keyword evidence="12" id="KW-1185">Reference proteome</keyword>
<accession>A0A078AUG0</accession>
<comment type="subcellular location">
    <subcellularLocation>
        <location evidence="1">Membrane</location>
        <topology evidence="1">Multi-pass membrane protein</topology>
    </subcellularLocation>
</comment>